<reference evidence="6" key="1">
    <citation type="submission" date="2023-06" db="EMBL/GenBank/DDBJ databases">
        <authorList>
            <person name="Kurt Z."/>
        </authorList>
    </citation>
    <scope>NUCLEOTIDE SEQUENCE</scope>
</reference>
<feature type="transmembrane region" description="Helical" evidence="5">
    <location>
        <begin position="246"/>
        <end position="267"/>
    </location>
</feature>
<dbReference type="GO" id="GO:0098852">
    <property type="term" value="C:lytic vacuole membrane"/>
    <property type="evidence" value="ECO:0007669"/>
    <property type="project" value="UniProtKB-ARBA"/>
</dbReference>
<feature type="transmembrane region" description="Helical" evidence="5">
    <location>
        <begin position="93"/>
        <end position="111"/>
    </location>
</feature>
<dbReference type="SMART" id="SM00679">
    <property type="entry name" value="CTNS"/>
    <property type="match status" value="2"/>
</dbReference>
<dbReference type="InterPro" id="IPR006603">
    <property type="entry name" value="PQ-loop_rpt"/>
</dbReference>
<feature type="transmembrane region" description="Helical" evidence="5">
    <location>
        <begin position="61"/>
        <end position="87"/>
    </location>
</feature>
<reference evidence="7 8" key="2">
    <citation type="submission" date="2024-07" db="EMBL/GenBank/DDBJ databases">
        <authorList>
            <person name="Akdeniz Z."/>
        </authorList>
    </citation>
    <scope>NUCLEOTIDE SEQUENCE [LARGE SCALE GENOMIC DNA]</scope>
</reference>
<evidence type="ECO:0000313" key="6">
    <source>
        <dbReference type="EMBL" id="CAI9970848.1"/>
    </source>
</evidence>
<keyword evidence="2 5" id="KW-0812">Transmembrane</keyword>
<sequence>MPCKCEDQQYSRFIAGLFGQCMSSPQQIVSFIFGWFSIASWLVALYPQIRINFLVRKAEALSPYFLLCWIIGDVCNVTSCFALNQLFVQKFLSIFWFSTDLILNVTHYFFLLTKRHFKSHKTYFSVFEISIYIVIAGLVLNNMIWAGFYYQSELNFNEQAYNFCKEQQQVLKYSTVYWIGTICAYTTVPMCCISRPTQIYKNWKRKSTDGLSTGLFIATSSGNINQLVSMLVYSQEQKYLIEKIPYIFEAAVPAILDIVILIQIRYYKKIQKSDLQIYESNSLYQNS</sequence>
<name>A0AA86RD50_9EUKA</name>
<accession>A0AA86RD50</accession>
<dbReference type="Pfam" id="PF04193">
    <property type="entry name" value="PQ-loop"/>
    <property type="match status" value="2"/>
</dbReference>
<evidence type="ECO:0000256" key="5">
    <source>
        <dbReference type="SAM" id="Phobius"/>
    </source>
</evidence>
<evidence type="ECO:0000256" key="1">
    <source>
        <dbReference type="ARBA" id="ARBA00004141"/>
    </source>
</evidence>
<comment type="caution">
    <text evidence="6">The sequence shown here is derived from an EMBL/GenBank/DDBJ whole genome shotgun (WGS) entry which is preliminary data.</text>
</comment>
<evidence type="ECO:0000256" key="4">
    <source>
        <dbReference type="ARBA" id="ARBA00023136"/>
    </source>
</evidence>
<evidence type="ECO:0000313" key="8">
    <source>
        <dbReference type="Proteomes" id="UP001642409"/>
    </source>
</evidence>
<feature type="transmembrane region" description="Helical" evidence="5">
    <location>
        <begin position="214"/>
        <end position="234"/>
    </location>
</feature>
<dbReference type="GO" id="GO:0015174">
    <property type="term" value="F:basic amino acid transmembrane transporter activity"/>
    <property type="evidence" value="ECO:0007669"/>
    <property type="project" value="TreeGrafter"/>
</dbReference>
<dbReference type="AlphaFoldDB" id="A0AA86RD50"/>
<evidence type="ECO:0000313" key="7">
    <source>
        <dbReference type="EMBL" id="CAL6033942.1"/>
    </source>
</evidence>
<keyword evidence="4 5" id="KW-0472">Membrane</keyword>
<proteinExistence type="predicted"/>
<dbReference type="EMBL" id="CATOUU010001084">
    <property type="protein sequence ID" value="CAI9970848.1"/>
    <property type="molecule type" value="Genomic_DNA"/>
</dbReference>
<gene>
    <name evidence="7" type="ORF">HINF_LOCUS35210</name>
    <name evidence="6" type="ORF">HINF_LOCUS58493</name>
</gene>
<comment type="subcellular location">
    <subcellularLocation>
        <location evidence="1">Membrane</location>
        <topology evidence="1">Multi-pass membrane protein</topology>
    </subcellularLocation>
</comment>
<dbReference type="PANTHER" id="PTHR16201">
    <property type="entry name" value="SEVEN TRANSMEMBRANE PROTEIN 1-RELATED"/>
    <property type="match status" value="1"/>
</dbReference>
<evidence type="ECO:0000256" key="2">
    <source>
        <dbReference type="ARBA" id="ARBA00022692"/>
    </source>
</evidence>
<organism evidence="6">
    <name type="scientific">Hexamita inflata</name>
    <dbReference type="NCBI Taxonomy" id="28002"/>
    <lineage>
        <taxon>Eukaryota</taxon>
        <taxon>Metamonada</taxon>
        <taxon>Diplomonadida</taxon>
        <taxon>Hexamitidae</taxon>
        <taxon>Hexamitinae</taxon>
        <taxon>Hexamita</taxon>
    </lineage>
</organism>
<evidence type="ECO:0000256" key="3">
    <source>
        <dbReference type="ARBA" id="ARBA00022989"/>
    </source>
</evidence>
<dbReference type="Proteomes" id="UP001642409">
    <property type="component" value="Unassembled WGS sequence"/>
</dbReference>
<feature type="transmembrane region" description="Helical" evidence="5">
    <location>
        <begin position="123"/>
        <end position="148"/>
    </location>
</feature>
<dbReference type="Gene3D" id="1.20.1280.290">
    <property type="match status" value="2"/>
</dbReference>
<keyword evidence="8" id="KW-1185">Reference proteome</keyword>
<feature type="transmembrane region" description="Helical" evidence="5">
    <location>
        <begin position="175"/>
        <end position="193"/>
    </location>
</feature>
<dbReference type="InterPro" id="IPR051415">
    <property type="entry name" value="LAAT-1"/>
</dbReference>
<protein>
    <submittedName>
        <fullName evidence="6">Seven transmembrane protein 1</fullName>
    </submittedName>
    <submittedName>
        <fullName evidence="7">Seven_transmembrane protein 1</fullName>
    </submittedName>
</protein>
<keyword evidence="3 5" id="KW-1133">Transmembrane helix</keyword>
<dbReference type="PANTHER" id="PTHR16201:SF34">
    <property type="entry name" value="LYSOSOMAL AMINO ACID TRANSPORTER 1"/>
    <property type="match status" value="1"/>
</dbReference>
<dbReference type="EMBL" id="CAXDID020000127">
    <property type="protein sequence ID" value="CAL6033942.1"/>
    <property type="molecule type" value="Genomic_DNA"/>
</dbReference>
<feature type="transmembrane region" description="Helical" evidence="5">
    <location>
        <begin position="28"/>
        <end position="49"/>
    </location>
</feature>
<dbReference type="FunFam" id="1.20.1280.290:FF:000009">
    <property type="entry name" value="PQ loop repeat family protein"/>
    <property type="match status" value="1"/>
</dbReference>